<gene>
    <name evidence="1" type="ORF">AZI86_00275</name>
</gene>
<dbReference type="OrthoDB" id="1204817at2"/>
<dbReference type="Proteomes" id="UP000075320">
    <property type="component" value="Unassembled WGS sequence"/>
</dbReference>
<evidence type="ECO:0000313" key="2">
    <source>
        <dbReference type="Proteomes" id="UP000075320"/>
    </source>
</evidence>
<dbReference type="PROSITE" id="PS51257">
    <property type="entry name" value="PROKAR_LIPOPROTEIN"/>
    <property type="match status" value="1"/>
</dbReference>
<name>A0A150WM35_BDEBC</name>
<dbReference type="RefSeq" id="WP_061833095.1">
    <property type="nucleotide sequence ID" value="NZ_LUKE01000001.1"/>
</dbReference>
<keyword evidence="2" id="KW-1185">Reference proteome</keyword>
<dbReference type="InterPro" id="IPR015943">
    <property type="entry name" value="WD40/YVTN_repeat-like_dom_sf"/>
</dbReference>
<dbReference type="AlphaFoldDB" id="A0A150WM35"/>
<reference evidence="1 2" key="1">
    <citation type="submission" date="2016-03" db="EMBL/GenBank/DDBJ databases">
        <authorList>
            <person name="Ploux O."/>
        </authorList>
    </citation>
    <scope>NUCLEOTIDE SEQUENCE [LARGE SCALE GENOMIC DNA]</scope>
    <source>
        <strain evidence="1 2">R0</strain>
    </source>
</reference>
<dbReference type="EMBL" id="LUKE01000001">
    <property type="protein sequence ID" value="KYG65551.1"/>
    <property type="molecule type" value="Genomic_DNA"/>
</dbReference>
<evidence type="ECO:0000313" key="1">
    <source>
        <dbReference type="EMBL" id="KYG65551.1"/>
    </source>
</evidence>
<organism evidence="1 2">
    <name type="scientific">Bdellovibrio bacteriovorus</name>
    <dbReference type="NCBI Taxonomy" id="959"/>
    <lineage>
        <taxon>Bacteria</taxon>
        <taxon>Pseudomonadati</taxon>
        <taxon>Bdellovibrionota</taxon>
        <taxon>Bdellovibrionia</taxon>
        <taxon>Bdellovibrionales</taxon>
        <taxon>Pseudobdellovibrionaceae</taxon>
        <taxon>Bdellovibrio</taxon>
    </lineage>
</organism>
<dbReference type="SUPFAM" id="SSF63825">
    <property type="entry name" value="YWTD domain"/>
    <property type="match status" value="1"/>
</dbReference>
<dbReference type="Gene3D" id="2.130.10.10">
    <property type="entry name" value="YVTN repeat-like/Quinoprotein amine dehydrogenase"/>
    <property type="match status" value="1"/>
</dbReference>
<evidence type="ECO:0008006" key="3">
    <source>
        <dbReference type="Google" id="ProtNLM"/>
    </source>
</evidence>
<sequence length="442" mass="45804">MIRRALIAAIASLSLGCSGVLWGEHSSLDTGRIQIENTKIDLVNASGLLSLSMTLIGTAPAPVVNGLTLGATQTLVSGNFAYVSYNVQGSTRVGALEVIDISNPYFPKSKSLITYTGYNVNAMAINGSRLYLVGAQGDNINPPSYLRVLNLNPLTGLPTTEAALVYLPSYVANAVLVTSNFIFVSTGDNGGLSIVNNTNYTVLGQSNIYDSRALSMPTFTNALLVLGAQNGRVLAYNPAALSTSATGQTPAPTVSKALGGATIPESKGTLQSGVYFTVAAIGDGGFSIMCNTDGRVLQTQTPYPDATVPAGRNVTNAATIDNGLLYAGNGEGGVQVYSLQYANILSNGCDSLTLNRLGKIGFGSGISVNHVFARNNLLYVASGVSGLKIVSVSPPLLSNLVKDLNLTLVDFVTAPVVNILTGGGSTWLSPSTNRTVGGTSYW</sequence>
<comment type="caution">
    <text evidence="1">The sequence shown here is derived from an EMBL/GenBank/DDBJ whole genome shotgun (WGS) entry which is preliminary data.</text>
</comment>
<proteinExistence type="predicted"/>
<protein>
    <recommendedName>
        <fullName evidence="3">Lipoprotein</fullName>
    </recommendedName>
</protein>
<accession>A0A150WM35</accession>